<name>N6UH55_9HYPH</name>
<comment type="caution">
    <text evidence="1">The sequence shown here is derived from an EMBL/GenBank/DDBJ whole genome shotgun (WGS) entry which is preliminary data.</text>
</comment>
<dbReference type="OrthoDB" id="5288220at2"/>
<proteinExistence type="predicted"/>
<reference evidence="1 2" key="1">
    <citation type="journal article" date="2012" name="BMC Genomics">
        <title>Genomic basis of broad host range and environmental adaptability of Rhizobium tropici CIAT 899 and Rhizobium sp. PRF 81 which are used in inoculants for common bean (Phaseolus vulgaris L.).</title>
        <authorList>
            <person name="Ormeno-Orrillo E."/>
            <person name="Menna P."/>
            <person name="Almeida L.G."/>
            <person name="Ollero F.J."/>
            <person name="Nicolas M.F."/>
            <person name="Pains Rodrigues E."/>
            <person name="Shigueyoshi Nakatani A."/>
            <person name="Silva Batista J.S."/>
            <person name="Oliveira Chueire L.M."/>
            <person name="Souza R.C."/>
            <person name="Ribeiro Vasconcelos A.T."/>
            <person name="Megias M."/>
            <person name="Hungria M."/>
            <person name="Martinez-Romero E."/>
        </authorList>
    </citation>
    <scope>NUCLEOTIDE SEQUENCE [LARGE SCALE GENOMIC DNA]</scope>
    <source>
        <strain evidence="1 2">PRF 81</strain>
    </source>
</reference>
<dbReference type="AlphaFoldDB" id="N6UH55"/>
<accession>N6UH55</accession>
<dbReference type="RefSeq" id="WP_004107797.1">
    <property type="nucleotide sequence ID" value="NZ_AQHN01000005.1"/>
</dbReference>
<dbReference type="Pfam" id="PF05621">
    <property type="entry name" value="TniB"/>
    <property type="match status" value="1"/>
</dbReference>
<dbReference type="Gene3D" id="3.40.50.300">
    <property type="entry name" value="P-loop containing nucleotide triphosphate hydrolases"/>
    <property type="match status" value="1"/>
</dbReference>
<evidence type="ECO:0000313" key="1">
    <source>
        <dbReference type="EMBL" id="ENN89543.1"/>
    </source>
</evidence>
<sequence length="321" mass="35657">MTNTKSNETSDFAALKAGVRGSYFTTGRDTKLASYLREMAVNVEDCELGAGSKRRALFVIGDSGSGKTRSLQHHFETMPEFRPYLNEHGETVSPVLSIDAPRPCNTKALAIAILTALGLPTRERMTEHTLFAVLKVQLRERGVKYLHIDEMQHVMRHNTATAIRHVQDTLKSLIQIADWPLHTIYSGVPELAELLRGDPQLANRSRVLRYDALSCPADAQWITGILAKVTTEGCGLALSAELLEDDFPEKLCLAANGAFGSMIAMVQEACFRALERGRKSLSLKEFARNYERDTGCMPRDNVFTAARWRDLVPRHALADLA</sequence>
<organism evidence="1 2">
    <name type="scientific">Rhizobium freirei PRF 81</name>
    <dbReference type="NCBI Taxonomy" id="363754"/>
    <lineage>
        <taxon>Bacteria</taxon>
        <taxon>Pseudomonadati</taxon>
        <taxon>Pseudomonadota</taxon>
        <taxon>Alphaproteobacteria</taxon>
        <taxon>Hyphomicrobiales</taxon>
        <taxon>Rhizobiaceae</taxon>
        <taxon>Rhizobium/Agrobacterium group</taxon>
        <taxon>Rhizobium</taxon>
    </lineage>
</organism>
<dbReference type="PATRIC" id="fig|363754.4.peg.309"/>
<dbReference type="EMBL" id="AQHN01000005">
    <property type="protein sequence ID" value="ENN89543.1"/>
    <property type="molecule type" value="Genomic_DNA"/>
</dbReference>
<dbReference type="Proteomes" id="UP000012429">
    <property type="component" value="Unassembled WGS sequence"/>
</dbReference>
<protein>
    <submittedName>
        <fullName evidence="1">Uncharacterized protein</fullName>
    </submittedName>
</protein>
<dbReference type="STRING" id="363754.RHSP_60388"/>
<keyword evidence="2" id="KW-1185">Reference proteome</keyword>
<dbReference type="SUPFAM" id="SSF52540">
    <property type="entry name" value="P-loop containing nucleoside triphosphate hydrolases"/>
    <property type="match status" value="1"/>
</dbReference>
<evidence type="ECO:0000313" key="2">
    <source>
        <dbReference type="Proteomes" id="UP000012429"/>
    </source>
</evidence>
<dbReference type="InterPro" id="IPR027417">
    <property type="entry name" value="P-loop_NTPase"/>
</dbReference>
<dbReference type="InterPro" id="IPR008868">
    <property type="entry name" value="TniB"/>
</dbReference>
<gene>
    <name evidence="1" type="ORF">RHSP_60388</name>
</gene>